<name>A0A136ILU8_9PEZI</name>
<evidence type="ECO:0000313" key="3">
    <source>
        <dbReference type="Proteomes" id="UP000070501"/>
    </source>
</evidence>
<feature type="compositionally biased region" description="Basic and acidic residues" evidence="1">
    <location>
        <begin position="21"/>
        <end position="43"/>
    </location>
</feature>
<protein>
    <submittedName>
        <fullName evidence="2">Uncharacterized protein</fullName>
    </submittedName>
</protein>
<proteinExistence type="predicted"/>
<feature type="compositionally biased region" description="Polar residues" evidence="1">
    <location>
        <begin position="1"/>
        <end position="16"/>
    </location>
</feature>
<sequence length="133" mass="15125">MPPKQDQQQPPEGQTRTPKRPAPEELAWRPKPAEKKIKQEHQAESGPGRQPRAAAPIVVSGQSGHRPPNREELGKLRRNTLLRFRDLNSTTTILYFTPTNSEDGAVSSRFMIKKKQLRKDSGPLPFFPSFYHC</sequence>
<evidence type="ECO:0000256" key="1">
    <source>
        <dbReference type="SAM" id="MobiDB-lite"/>
    </source>
</evidence>
<evidence type="ECO:0000313" key="2">
    <source>
        <dbReference type="EMBL" id="KXJ85947.1"/>
    </source>
</evidence>
<gene>
    <name evidence="2" type="ORF">Micbo1qcDRAFT_180343</name>
</gene>
<dbReference type="InParanoid" id="A0A136ILU8"/>
<dbReference type="AlphaFoldDB" id="A0A136ILU8"/>
<organism evidence="2 3">
    <name type="scientific">Microdochium bolleyi</name>
    <dbReference type="NCBI Taxonomy" id="196109"/>
    <lineage>
        <taxon>Eukaryota</taxon>
        <taxon>Fungi</taxon>
        <taxon>Dikarya</taxon>
        <taxon>Ascomycota</taxon>
        <taxon>Pezizomycotina</taxon>
        <taxon>Sordariomycetes</taxon>
        <taxon>Xylariomycetidae</taxon>
        <taxon>Xylariales</taxon>
        <taxon>Microdochiaceae</taxon>
        <taxon>Microdochium</taxon>
    </lineage>
</organism>
<reference evidence="3" key="1">
    <citation type="submission" date="2016-02" db="EMBL/GenBank/DDBJ databases">
        <title>Draft genome sequence of Microdochium bolleyi, a fungal endophyte of beachgrass.</title>
        <authorList>
            <consortium name="DOE Joint Genome Institute"/>
            <person name="David A.S."/>
            <person name="May G."/>
            <person name="Haridas S."/>
            <person name="Lim J."/>
            <person name="Wang M."/>
            <person name="Labutti K."/>
            <person name="Lipzen A."/>
            <person name="Barry K."/>
            <person name="Grigoriev I.V."/>
        </authorList>
    </citation>
    <scope>NUCLEOTIDE SEQUENCE [LARGE SCALE GENOMIC DNA]</scope>
    <source>
        <strain evidence="3">J235TASD1</strain>
    </source>
</reference>
<dbReference type="Proteomes" id="UP000070501">
    <property type="component" value="Unassembled WGS sequence"/>
</dbReference>
<dbReference type="EMBL" id="KQ964272">
    <property type="protein sequence ID" value="KXJ85947.1"/>
    <property type="molecule type" value="Genomic_DNA"/>
</dbReference>
<accession>A0A136ILU8</accession>
<keyword evidence="3" id="KW-1185">Reference proteome</keyword>
<feature type="region of interest" description="Disordered" evidence="1">
    <location>
        <begin position="1"/>
        <end position="76"/>
    </location>
</feature>